<accession>A0A841F6Y4</accession>
<name>A0A841F6Y4_9ACTN</name>
<evidence type="ECO:0000313" key="2">
    <source>
        <dbReference type="Proteomes" id="UP000548476"/>
    </source>
</evidence>
<evidence type="ECO:0000313" key="1">
    <source>
        <dbReference type="EMBL" id="MBB6032741.1"/>
    </source>
</evidence>
<proteinExistence type="predicted"/>
<dbReference type="AlphaFoldDB" id="A0A841F6Y4"/>
<keyword evidence="2" id="KW-1185">Reference proteome</keyword>
<dbReference type="Proteomes" id="UP000548476">
    <property type="component" value="Unassembled WGS sequence"/>
</dbReference>
<reference evidence="1 2" key="1">
    <citation type="submission" date="2020-08" db="EMBL/GenBank/DDBJ databases">
        <title>Genomic Encyclopedia of Type Strains, Phase IV (KMG-IV): sequencing the most valuable type-strain genomes for metagenomic binning, comparative biology and taxonomic classification.</title>
        <authorList>
            <person name="Goeker M."/>
        </authorList>
    </citation>
    <scope>NUCLEOTIDE SEQUENCE [LARGE SCALE GENOMIC DNA]</scope>
    <source>
        <strain evidence="1 2">YIM 65646</strain>
    </source>
</reference>
<sequence>MTTAPNAVTALFRAAIGGDSDGIDAATKRLDGDGWAGSVRHVFAVFGQAVQRRFPPGYTRADIVHFVADVRAASHDPGSMSADIAEELVRVALGEADLDPELGFEEVITPQISLAVAILREERLSDAELDEFFTDVELQVEGWLAADREA</sequence>
<organism evidence="1 2">
    <name type="scientific">Phytomonospora endophytica</name>
    <dbReference type="NCBI Taxonomy" id="714109"/>
    <lineage>
        <taxon>Bacteria</taxon>
        <taxon>Bacillati</taxon>
        <taxon>Actinomycetota</taxon>
        <taxon>Actinomycetes</taxon>
        <taxon>Micromonosporales</taxon>
        <taxon>Micromonosporaceae</taxon>
        <taxon>Phytomonospora</taxon>
    </lineage>
</organism>
<dbReference type="RefSeq" id="WP_239122075.1">
    <property type="nucleotide sequence ID" value="NZ_BONT01000034.1"/>
</dbReference>
<comment type="caution">
    <text evidence="1">The sequence shown here is derived from an EMBL/GenBank/DDBJ whole genome shotgun (WGS) entry which is preliminary data.</text>
</comment>
<protein>
    <submittedName>
        <fullName evidence="1">Uncharacterized protein</fullName>
    </submittedName>
</protein>
<gene>
    <name evidence="1" type="ORF">HNR73_000583</name>
</gene>
<dbReference type="EMBL" id="JACHGT010000001">
    <property type="protein sequence ID" value="MBB6032741.1"/>
    <property type="molecule type" value="Genomic_DNA"/>
</dbReference>